<comment type="caution">
    <text evidence="2">The sequence shown here is derived from an EMBL/GenBank/DDBJ whole genome shotgun (WGS) entry which is preliminary data.</text>
</comment>
<evidence type="ECO:0000259" key="1">
    <source>
        <dbReference type="Pfam" id="PF13579"/>
    </source>
</evidence>
<evidence type="ECO:0000313" key="3">
    <source>
        <dbReference type="Proteomes" id="UP000179076"/>
    </source>
</evidence>
<protein>
    <recommendedName>
        <fullName evidence="1">Glycosyltransferase subfamily 4-like N-terminal domain-containing protein</fullName>
    </recommendedName>
</protein>
<dbReference type="Gene3D" id="3.40.50.2000">
    <property type="entry name" value="Glycogen Phosphorylase B"/>
    <property type="match status" value="2"/>
</dbReference>
<reference evidence="2 3" key="1">
    <citation type="journal article" date="2016" name="Nat. Commun.">
        <title>Thousands of microbial genomes shed light on interconnected biogeochemical processes in an aquifer system.</title>
        <authorList>
            <person name="Anantharaman K."/>
            <person name="Brown C.T."/>
            <person name="Hug L.A."/>
            <person name="Sharon I."/>
            <person name="Castelle C.J."/>
            <person name="Probst A.J."/>
            <person name="Thomas B.C."/>
            <person name="Singh A."/>
            <person name="Wilkins M.J."/>
            <person name="Karaoz U."/>
            <person name="Brodie E.L."/>
            <person name="Williams K.H."/>
            <person name="Hubbard S.S."/>
            <person name="Banfield J.F."/>
        </authorList>
    </citation>
    <scope>NUCLEOTIDE SEQUENCE [LARGE SCALE GENOMIC DNA]</scope>
</reference>
<dbReference type="Proteomes" id="UP000179076">
    <property type="component" value="Unassembled WGS sequence"/>
</dbReference>
<dbReference type="PANTHER" id="PTHR12526">
    <property type="entry name" value="GLYCOSYLTRANSFERASE"/>
    <property type="match status" value="1"/>
</dbReference>
<proteinExistence type="predicted"/>
<dbReference type="EMBL" id="MFSP01000163">
    <property type="protein sequence ID" value="OGI63019.1"/>
    <property type="molecule type" value="Genomic_DNA"/>
</dbReference>
<dbReference type="GO" id="GO:0016757">
    <property type="term" value="F:glycosyltransferase activity"/>
    <property type="evidence" value="ECO:0007669"/>
    <property type="project" value="UniProtKB-ARBA"/>
</dbReference>
<dbReference type="Pfam" id="PF13579">
    <property type="entry name" value="Glyco_trans_4_4"/>
    <property type="match status" value="1"/>
</dbReference>
<organism evidence="2 3">
    <name type="scientific">Candidatus Muproteobacteria bacterium RBG_16_60_9</name>
    <dbReference type="NCBI Taxonomy" id="1817755"/>
    <lineage>
        <taxon>Bacteria</taxon>
        <taxon>Pseudomonadati</taxon>
        <taxon>Pseudomonadota</taxon>
        <taxon>Candidatus Muproteobacteria</taxon>
    </lineage>
</organism>
<name>A0A1F6V0E4_9PROT</name>
<dbReference type="SUPFAM" id="SSF53756">
    <property type="entry name" value="UDP-Glycosyltransferase/glycogen phosphorylase"/>
    <property type="match status" value="1"/>
</dbReference>
<feature type="domain" description="Glycosyltransferase subfamily 4-like N-terminal" evidence="1">
    <location>
        <begin position="106"/>
        <end position="216"/>
    </location>
</feature>
<dbReference type="InterPro" id="IPR028098">
    <property type="entry name" value="Glyco_trans_4-like_N"/>
</dbReference>
<accession>A0A1F6V0E4</accession>
<dbReference type="PANTHER" id="PTHR12526:SF636">
    <property type="entry name" value="BLL3647 PROTEIN"/>
    <property type="match status" value="1"/>
</dbReference>
<evidence type="ECO:0000313" key="2">
    <source>
        <dbReference type="EMBL" id="OGI63019.1"/>
    </source>
</evidence>
<sequence>MATPKNMAASNAVPRNVLVIAFHYPPDNTSTGVLRTLKFTQYLLPDGWRSTVLSVPVKLYRNVDPALAAQIPPDVIVHRSWGVDLKQTLNFAGSYPGFLTYPDRFWPWLFSAVPRGRRLLRSGNFQAIFSTYPVPTAHVIGWRLKLSSGLPWIADFRDPWLEDSMPPLERRMAVWLEGKVARHADRVICNTPAMRRMFLARYPDVSPEKFVTITNGYDEPDFVGLVPRRREKFQIIYPGIIDGGSRDPAPLLAGIALALERGWLRRDDLLINFLGCGSYGENQRFRSDVKRYGLSDLIEIQVPRIPYRQALEQLAGGDLLVALCEPLGDGPEIEAIRQWSLLQVPVKVYEYLRLGRPMLALVSAGAIPELLERTGGGSVVPPSDVNGIAEALKRSYAERNRPAAAASSVNQDIARYSRANLAKLLVAELNRIAVT</sequence>
<dbReference type="AlphaFoldDB" id="A0A1F6V0E4"/>
<gene>
    <name evidence="2" type="ORF">A2W18_13075</name>
</gene>